<comment type="caution">
    <text evidence="2">The sequence shown here is derived from an EMBL/GenBank/DDBJ whole genome shotgun (WGS) entry which is preliminary data.</text>
</comment>
<dbReference type="RefSeq" id="WP_242869072.1">
    <property type="nucleotide sequence ID" value="NZ_JBBMFM010000013.1"/>
</dbReference>
<accession>A0ABV1D260</accession>
<dbReference type="Proteomes" id="UP001454086">
    <property type="component" value="Unassembled WGS sequence"/>
</dbReference>
<reference evidence="2 3" key="1">
    <citation type="submission" date="2024-03" db="EMBL/GenBank/DDBJ databases">
        <title>Human intestinal bacterial collection.</title>
        <authorList>
            <person name="Pauvert C."/>
            <person name="Hitch T.C.A."/>
            <person name="Clavel T."/>
        </authorList>
    </citation>
    <scope>NUCLEOTIDE SEQUENCE [LARGE SCALE GENOMIC DNA]</scope>
    <source>
        <strain evidence="2 3">CLA-SR-H021</strain>
    </source>
</reference>
<evidence type="ECO:0000313" key="2">
    <source>
        <dbReference type="EMBL" id="MEQ2424477.1"/>
    </source>
</evidence>
<organism evidence="2 3">
    <name type="scientific">Enterocloster hominis</name>
    <name type="common">ex Hitch et al. 2024</name>
    <dbReference type="NCBI Taxonomy" id="1917870"/>
    <lineage>
        <taxon>Bacteria</taxon>
        <taxon>Bacillati</taxon>
        <taxon>Bacillota</taxon>
        <taxon>Clostridia</taxon>
        <taxon>Lachnospirales</taxon>
        <taxon>Lachnospiraceae</taxon>
        <taxon>Enterocloster</taxon>
    </lineage>
</organism>
<name>A0ABV1D260_9FIRM</name>
<keyword evidence="3" id="KW-1185">Reference proteome</keyword>
<dbReference type="EMBL" id="JBBMFM010000013">
    <property type="protein sequence ID" value="MEQ2424477.1"/>
    <property type="molecule type" value="Genomic_DNA"/>
</dbReference>
<feature type="region of interest" description="Disordered" evidence="1">
    <location>
        <begin position="139"/>
        <end position="250"/>
    </location>
</feature>
<proteinExistence type="predicted"/>
<gene>
    <name evidence="2" type="ORF">WMQ36_05775</name>
</gene>
<sequence>MKMSDNNNNAKTMYEAVPAAAELNKVPGFDPLKFLRRAGDSMKLDLPYQKLWFRMAHPNGRMRLTAMRITEQMAIFEAKVFLDRSDAEPFSVSVAQQTMQDSRDFVKAAQNEALSQALSDAGFGIQLVSADTHAASVQKAAPVSKTQPSAITPPVSTVLPQEPSSASQKAAVLSEGNSVSGGTQTPQRASENAETARTKIQPAATPAHEQSLPVSPTTNTDTLPADSAPTTEQPENSKTAEELPIHLPAEELPVQRPAEDLTVAKEAQEVPEAKVVQEAPAYTPDMPVEDILKVMTLEQAQEVVVDSGVCRGLTIAEVAKKRPVNLRFYLTPGNKSKDNIVRAAAQLVLNSLQKAG</sequence>
<feature type="compositionally biased region" description="Polar residues" evidence="1">
    <location>
        <begin position="144"/>
        <end position="168"/>
    </location>
</feature>
<evidence type="ECO:0000256" key="1">
    <source>
        <dbReference type="SAM" id="MobiDB-lite"/>
    </source>
</evidence>
<feature type="compositionally biased region" description="Polar residues" evidence="1">
    <location>
        <begin position="212"/>
        <end position="237"/>
    </location>
</feature>
<feature type="compositionally biased region" description="Polar residues" evidence="1">
    <location>
        <begin position="175"/>
        <end position="195"/>
    </location>
</feature>
<evidence type="ECO:0000313" key="3">
    <source>
        <dbReference type="Proteomes" id="UP001454086"/>
    </source>
</evidence>
<protein>
    <submittedName>
        <fullName evidence="2">Uncharacterized protein</fullName>
    </submittedName>
</protein>